<keyword evidence="3" id="KW-1185">Reference proteome</keyword>
<feature type="transmembrane region" description="Helical" evidence="1">
    <location>
        <begin position="106"/>
        <end position="128"/>
    </location>
</feature>
<gene>
    <name evidence="2" type="ORF">QY95_01426</name>
</gene>
<dbReference type="Pfam" id="PF11667">
    <property type="entry name" value="DUF3267"/>
    <property type="match status" value="1"/>
</dbReference>
<feature type="transmembrane region" description="Helical" evidence="1">
    <location>
        <begin position="134"/>
        <end position="153"/>
    </location>
</feature>
<dbReference type="RefSeq" id="WP_039237576.1">
    <property type="nucleotide sequence ID" value="NZ_JWIR02000029.1"/>
</dbReference>
<accession>A0A0F5I4G8</accession>
<dbReference type="AlphaFoldDB" id="A0A0F5I4G8"/>
<reference evidence="2" key="1">
    <citation type="submission" date="2015-02" db="EMBL/GenBank/DDBJ databases">
        <title>Genome Assembly of Bacillaceae bacterium MTCC 8252.</title>
        <authorList>
            <person name="Verma A."/>
            <person name="Khatri I."/>
            <person name="Mual P."/>
            <person name="Subramanian S."/>
            <person name="Krishnamurthi S."/>
        </authorList>
    </citation>
    <scope>NUCLEOTIDE SEQUENCE [LARGE SCALE GENOMIC DNA]</scope>
    <source>
        <strain evidence="2">MTCC 8252</strain>
    </source>
</reference>
<feature type="transmembrane region" description="Helical" evidence="1">
    <location>
        <begin position="49"/>
        <end position="70"/>
    </location>
</feature>
<proteinExistence type="predicted"/>
<dbReference type="InterPro" id="IPR021683">
    <property type="entry name" value="DUF3267"/>
</dbReference>
<evidence type="ECO:0000256" key="1">
    <source>
        <dbReference type="SAM" id="Phobius"/>
    </source>
</evidence>
<keyword evidence="1" id="KW-0472">Membrane</keyword>
<comment type="caution">
    <text evidence="2">The sequence shown here is derived from an EMBL/GenBank/DDBJ whole genome shotgun (WGS) entry which is preliminary data.</text>
</comment>
<dbReference type="EMBL" id="JWIR02000029">
    <property type="protein sequence ID" value="KKB40431.1"/>
    <property type="molecule type" value="Genomic_DNA"/>
</dbReference>
<evidence type="ECO:0000313" key="3">
    <source>
        <dbReference type="Proteomes" id="UP000031563"/>
    </source>
</evidence>
<feature type="transmembrane region" description="Helical" evidence="1">
    <location>
        <begin position="18"/>
        <end position="37"/>
    </location>
</feature>
<name>A0A0F5I4G8_BACTR</name>
<dbReference type="STRING" id="1221996.QY95_01426"/>
<accession>A0A0F5HTU3</accession>
<organism evidence="2 3">
    <name type="scientific">Bacillus thermotolerans</name>
    <name type="common">Quasibacillus thermotolerans</name>
    <dbReference type="NCBI Taxonomy" id="1221996"/>
    <lineage>
        <taxon>Bacteria</taxon>
        <taxon>Bacillati</taxon>
        <taxon>Bacillota</taxon>
        <taxon>Bacilli</taxon>
        <taxon>Bacillales</taxon>
        <taxon>Bacillaceae</taxon>
        <taxon>Bacillus</taxon>
    </lineage>
</organism>
<evidence type="ECO:0000313" key="2">
    <source>
        <dbReference type="EMBL" id="KKB40431.1"/>
    </source>
</evidence>
<keyword evidence="1" id="KW-1133">Transmembrane helix</keyword>
<protein>
    <recommendedName>
        <fullName evidence="4">DUF3267 domain-containing protein</fullName>
    </recommendedName>
</protein>
<sequence length="178" mass="20771">MRCWRTFDIEKRYGFDKVIVYSILLAVMCFLFSYALLQSLFSETPHFKYFPVFLAGLAGIYPLHKLIHLLPVFHYRTYMKCRCKFICSCLPIFSIHIKEPVPKKTFMLSLILPFLTINPILLACVGLFPHYTHYFAVLIAFHTGLCLIDLLYVKALITCPQQAVIEEHDRGYEILIPQ</sequence>
<evidence type="ECO:0008006" key="4">
    <source>
        <dbReference type="Google" id="ProtNLM"/>
    </source>
</evidence>
<keyword evidence="1" id="KW-0812">Transmembrane</keyword>
<dbReference type="Proteomes" id="UP000031563">
    <property type="component" value="Unassembled WGS sequence"/>
</dbReference>